<dbReference type="AlphaFoldDB" id="A0A0D2I7Z4"/>
<feature type="coiled-coil region" evidence="1">
    <location>
        <begin position="158"/>
        <end position="192"/>
    </location>
</feature>
<organism evidence="3 4">
    <name type="scientific">Rhinocladiella mackenziei CBS 650.93</name>
    <dbReference type="NCBI Taxonomy" id="1442369"/>
    <lineage>
        <taxon>Eukaryota</taxon>
        <taxon>Fungi</taxon>
        <taxon>Dikarya</taxon>
        <taxon>Ascomycota</taxon>
        <taxon>Pezizomycotina</taxon>
        <taxon>Eurotiomycetes</taxon>
        <taxon>Chaetothyriomycetidae</taxon>
        <taxon>Chaetothyriales</taxon>
        <taxon>Herpotrichiellaceae</taxon>
        <taxon>Rhinocladiella</taxon>
    </lineage>
</organism>
<feature type="region of interest" description="Disordered" evidence="2">
    <location>
        <begin position="1"/>
        <end position="105"/>
    </location>
</feature>
<gene>
    <name evidence="3" type="ORF">Z518_07908</name>
</gene>
<name>A0A0D2I7Z4_9EURO</name>
<dbReference type="RefSeq" id="XP_013269105.1">
    <property type="nucleotide sequence ID" value="XM_013413651.1"/>
</dbReference>
<evidence type="ECO:0000313" key="3">
    <source>
        <dbReference type="EMBL" id="KIX01969.1"/>
    </source>
</evidence>
<evidence type="ECO:0000313" key="4">
    <source>
        <dbReference type="Proteomes" id="UP000053617"/>
    </source>
</evidence>
<feature type="region of interest" description="Disordered" evidence="2">
    <location>
        <begin position="130"/>
        <end position="152"/>
    </location>
</feature>
<proteinExistence type="predicted"/>
<dbReference type="VEuPathDB" id="FungiDB:Z518_07908"/>
<feature type="compositionally biased region" description="Basic and acidic residues" evidence="2">
    <location>
        <begin position="133"/>
        <end position="152"/>
    </location>
</feature>
<sequence length="202" mass="22205">MAEEIIAPSLSAAPNGAPSPEESKDLPQPQGSTAPAQPPPTLVDNAMDTNTSPTIVTTVPAPVVSTTGPVPLDSPLRTVPIHPSLPSVKVPTTSKTTEPNTNPVTLQPFTEAELAKYGFEKLRAQIVGAAGKDSSRNRERLLGEKEKHEIERMREETAMVLKAKMEERETRIREVEREKEEKEKIREVERKVFRKKLGAKDV</sequence>
<accession>A0A0D2I7Z4</accession>
<dbReference type="EMBL" id="KN847480">
    <property type="protein sequence ID" value="KIX01969.1"/>
    <property type="molecule type" value="Genomic_DNA"/>
</dbReference>
<reference evidence="3 4" key="1">
    <citation type="submission" date="2015-01" db="EMBL/GenBank/DDBJ databases">
        <title>The Genome Sequence of Rhinocladiella mackenzie CBS 650.93.</title>
        <authorList>
            <consortium name="The Broad Institute Genomics Platform"/>
            <person name="Cuomo C."/>
            <person name="de Hoog S."/>
            <person name="Gorbushina A."/>
            <person name="Stielow B."/>
            <person name="Teixiera M."/>
            <person name="Abouelleil A."/>
            <person name="Chapman S.B."/>
            <person name="Priest M."/>
            <person name="Young S.K."/>
            <person name="Wortman J."/>
            <person name="Nusbaum C."/>
            <person name="Birren B."/>
        </authorList>
    </citation>
    <scope>NUCLEOTIDE SEQUENCE [LARGE SCALE GENOMIC DNA]</scope>
    <source>
        <strain evidence="3 4">CBS 650.93</strain>
    </source>
</reference>
<keyword evidence="4" id="KW-1185">Reference proteome</keyword>
<evidence type="ECO:0000256" key="1">
    <source>
        <dbReference type="SAM" id="Coils"/>
    </source>
</evidence>
<evidence type="ECO:0000256" key="2">
    <source>
        <dbReference type="SAM" id="MobiDB-lite"/>
    </source>
</evidence>
<feature type="compositionally biased region" description="Polar residues" evidence="2">
    <location>
        <begin position="90"/>
        <end position="105"/>
    </location>
</feature>
<dbReference type="HOGENOM" id="CLU_099910_0_0_1"/>
<protein>
    <submittedName>
        <fullName evidence="3">Uncharacterized protein</fullName>
    </submittedName>
</protein>
<feature type="compositionally biased region" description="Low complexity" evidence="2">
    <location>
        <begin position="53"/>
        <end position="71"/>
    </location>
</feature>
<dbReference type="Proteomes" id="UP000053617">
    <property type="component" value="Unassembled WGS sequence"/>
</dbReference>
<keyword evidence="1" id="KW-0175">Coiled coil</keyword>
<dbReference type="OrthoDB" id="4161285at2759"/>
<dbReference type="GeneID" id="25295979"/>